<dbReference type="EMBL" id="CP054021">
    <property type="protein sequence ID" value="QKK18686.1"/>
    <property type="molecule type" value="Genomic_DNA"/>
</dbReference>
<evidence type="ECO:0000313" key="2">
    <source>
        <dbReference type="Proteomes" id="UP000305673"/>
    </source>
</evidence>
<reference evidence="1 2" key="1">
    <citation type="submission" date="2020-05" db="EMBL/GenBank/DDBJ databases">
        <title>Genome sequences of pea root nodulating Rhizobium spp.</title>
        <authorList>
            <person name="Rahi P."/>
        </authorList>
    </citation>
    <scope>NUCLEOTIDE SEQUENCE [LARGE SCALE GENOMIC DNA]</scope>
    <source>
        <strain evidence="2">JKLM 12A2</strain>
    </source>
</reference>
<sequence>MLSLKKLKRLVAMLDANFLENTPPAAHSINRDRVCCALEMLLAEPTKGPRYNRLR</sequence>
<protein>
    <submittedName>
        <fullName evidence="1">Uncharacterized protein</fullName>
    </submittedName>
</protein>
<organism evidence="1 2">
    <name type="scientific">Rhizobium indicum</name>
    <dbReference type="NCBI Taxonomy" id="2583231"/>
    <lineage>
        <taxon>Bacteria</taxon>
        <taxon>Pseudomonadati</taxon>
        <taxon>Pseudomonadota</taxon>
        <taxon>Alphaproteobacteria</taxon>
        <taxon>Hyphomicrobiales</taxon>
        <taxon>Rhizobiaceae</taxon>
        <taxon>Rhizobium/Agrobacterium group</taxon>
        <taxon>Rhizobium</taxon>
    </lineage>
</organism>
<dbReference type="RefSeq" id="WP_173883614.1">
    <property type="nucleotide sequence ID" value="NZ_CP054021.1"/>
</dbReference>
<accession>A0ABX6PJJ4</accession>
<keyword evidence="2" id="KW-1185">Reference proteome</keyword>
<dbReference type="Proteomes" id="UP000305673">
    <property type="component" value="Chromosome"/>
</dbReference>
<evidence type="ECO:0000313" key="1">
    <source>
        <dbReference type="EMBL" id="QKK18686.1"/>
    </source>
</evidence>
<proteinExistence type="predicted"/>
<gene>
    <name evidence="1" type="ORF">FFM53_020475</name>
</gene>
<name>A0ABX6PJJ4_9HYPH</name>